<protein>
    <submittedName>
        <fullName evidence="5">Transketolase</fullName>
    </submittedName>
</protein>
<dbReference type="AlphaFoldDB" id="A0A372ML39"/>
<dbReference type="Proteomes" id="UP000264002">
    <property type="component" value="Unassembled WGS sequence"/>
</dbReference>
<dbReference type="InterPro" id="IPR051157">
    <property type="entry name" value="PDH/Transketolase"/>
</dbReference>
<dbReference type="SUPFAM" id="SSF52922">
    <property type="entry name" value="TK C-terminal domain-like"/>
    <property type="match status" value="1"/>
</dbReference>
<dbReference type="RefSeq" id="WP_117328953.1">
    <property type="nucleotide sequence ID" value="NZ_QUWK01000001.1"/>
</dbReference>
<evidence type="ECO:0000256" key="2">
    <source>
        <dbReference type="ARBA" id="ARBA00007131"/>
    </source>
</evidence>
<dbReference type="CDD" id="cd07033">
    <property type="entry name" value="TPP_PYR_DXS_TK_like"/>
    <property type="match status" value="1"/>
</dbReference>
<dbReference type="Pfam" id="PF02779">
    <property type="entry name" value="Transket_pyr"/>
    <property type="match status" value="1"/>
</dbReference>
<evidence type="ECO:0000259" key="4">
    <source>
        <dbReference type="SMART" id="SM00861"/>
    </source>
</evidence>
<dbReference type="InterPro" id="IPR005475">
    <property type="entry name" value="Transketolase-like_Pyr-bd"/>
</dbReference>
<evidence type="ECO:0000256" key="1">
    <source>
        <dbReference type="ARBA" id="ARBA00001964"/>
    </source>
</evidence>
<dbReference type="InterPro" id="IPR029061">
    <property type="entry name" value="THDP-binding"/>
</dbReference>
<dbReference type="Pfam" id="PF02780">
    <property type="entry name" value="Transketolase_C"/>
    <property type="match status" value="1"/>
</dbReference>
<comment type="caution">
    <text evidence="5">The sequence shown here is derived from an EMBL/GenBank/DDBJ whole genome shotgun (WGS) entry which is preliminary data.</text>
</comment>
<comment type="similarity">
    <text evidence="2">Belongs to the transketolase family.</text>
</comment>
<evidence type="ECO:0000313" key="6">
    <source>
        <dbReference type="Proteomes" id="UP000264002"/>
    </source>
</evidence>
<dbReference type="InterPro" id="IPR033248">
    <property type="entry name" value="Transketolase_C"/>
</dbReference>
<evidence type="ECO:0000256" key="3">
    <source>
        <dbReference type="ARBA" id="ARBA00023052"/>
    </source>
</evidence>
<name>A0A372ML39_9SPIR</name>
<dbReference type="InterPro" id="IPR009014">
    <property type="entry name" value="Transketo_C/PFOR_II"/>
</dbReference>
<dbReference type="FunFam" id="3.40.50.970:FF:000129">
    <property type="entry name" value="Transketolase"/>
    <property type="match status" value="1"/>
</dbReference>
<dbReference type="SMART" id="SM00861">
    <property type="entry name" value="Transket_pyr"/>
    <property type="match status" value="1"/>
</dbReference>
<keyword evidence="6" id="KW-1185">Reference proteome</keyword>
<organism evidence="5 6">
    <name type="scientific">Sphaerochaeta halotolerans</name>
    <dbReference type="NCBI Taxonomy" id="2293840"/>
    <lineage>
        <taxon>Bacteria</taxon>
        <taxon>Pseudomonadati</taxon>
        <taxon>Spirochaetota</taxon>
        <taxon>Spirochaetia</taxon>
        <taxon>Spirochaetales</taxon>
        <taxon>Sphaerochaetaceae</taxon>
        <taxon>Sphaerochaeta</taxon>
    </lineage>
</organism>
<reference evidence="6" key="1">
    <citation type="submission" date="2018-08" db="EMBL/GenBank/DDBJ databases">
        <authorList>
            <person name="Grouzdev D.S."/>
            <person name="Krutkina M.S."/>
        </authorList>
    </citation>
    <scope>NUCLEOTIDE SEQUENCE [LARGE SCALE GENOMIC DNA]</scope>
    <source>
        <strain evidence="6">4-11</strain>
    </source>
</reference>
<proteinExistence type="inferred from homology"/>
<accession>A0A372ML39</accession>
<dbReference type="PANTHER" id="PTHR43825:SF1">
    <property type="entry name" value="TRANSKETOLASE-LIKE PYRIMIDINE-BINDING DOMAIN-CONTAINING PROTEIN"/>
    <property type="match status" value="1"/>
</dbReference>
<feature type="domain" description="Transketolase-like pyrimidine-binding" evidence="4">
    <location>
        <begin position="5"/>
        <end position="172"/>
    </location>
</feature>
<dbReference type="Gene3D" id="3.40.50.920">
    <property type="match status" value="1"/>
</dbReference>
<comment type="cofactor">
    <cofactor evidence="1">
        <name>thiamine diphosphate</name>
        <dbReference type="ChEBI" id="CHEBI:58937"/>
    </cofactor>
</comment>
<keyword evidence="3" id="KW-0786">Thiamine pyrophosphate</keyword>
<dbReference type="EMBL" id="QUWK01000001">
    <property type="protein sequence ID" value="RFU96133.1"/>
    <property type="molecule type" value="Genomic_DNA"/>
</dbReference>
<dbReference type="Gene3D" id="3.40.50.970">
    <property type="match status" value="1"/>
</dbReference>
<sequence length="316" mass="34002">MSSVDSTRIGFRDALLHLAKEREDIVFVSTDSLKVVKGEPFLEVFPDRVIELGISEQNGVGVASGLASSGLLPYICTYAGFLTMRACEQMRTFVSYPNLKVRFVGANGGLHGGNREGVSHQFIEDVGILRTMPNFTILCPADGNQVYQAMLASVDIEGPVYIRIGSGREEKVFPDGTPFPLGKIRTLIDEGSDVALFCHGFITNRVIEAAKQLKEEGVGVKVVEVATIKPLDQAGIATILEKTGCAVTIEDHTIINGLGSAIAEVIAEGNPAYLVRLGLQDVYGESGFPDELLDAYGMSVQDIVEGAKRAIKHTKV</sequence>
<reference evidence="5 6" key="2">
    <citation type="submission" date="2018-09" db="EMBL/GenBank/DDBJ databases">
        <title>Genome of Sphaerochaeta halotolerans strain 4-11.</title>
        <authorList>
            <person name="Nazina T.N."/>
            <person name="Sokolova D.S."/>
        </authorList>
    </citation>
    <scope>NUCLEOTIDE SEQUENCE [LARGE SCALE GENOMIC DNA]</scope>
    <source>
        <strain evidence="5 6">4-11</strain>
    </source>
</reference>
<evidence type="ECO:0000313" key="5">
    <source>
        <dbReference type="EMBL" id="RFU96133.1"/>
    </source>
</evidence>
<dbReference type="PANTHER" id="PTHR43825">
    <property type="entry name" value="PYRUVATE DEHYDROGENASE E1 COMPONENT"/>
    <property type="match status" value="1"/>
</dbReference>
<dbReference type="SUPFAM" id="SSF52518">
    <property type="entry name" value="Thiamin diphosphate-binding fold (THDP-binding)"/>
    <property type="match status" value="1"/>
</dbReference>
<gene>
    <name evidence="5" type="ORF">DYP60_00745</name>
</gene>